<reference evidence="2" key="1">
    <citation type="journal article" date="2014" name="Front. Microbiol.">
        <title>High frequency of phylogenetically diverse reductive dehalogenase-homologous genes in deep subseafloor sedimentary metagenomes.</title>
        <authorList>
            <person name="Kawai M."/>
            <person name="Futagami T."/>
            <person name="Toyoda A."/>
            <person name="Takaki Y."/>
            <person name="Nishi S."/>
            <person name="Hori S."/>
            <person name="Arai W."/>
            <person name="Tsubouchi T."/>
            <person name="Morono Y."/>
            <person name="Uchiyama I."/>
            <person name="Ito T."/>
            <person name="Fujiyama A."/>
            <person name="Inagaki F."/>
            <person name="Takami H."/>
        </authorList>
    </citation>
    <scope>NUCLEOTIDE SEQUENCE</scope>
    <source>
        <strain evidence="2">Expedition CK06-06</strain>
    </source>
</reference>
<name>X1UUM1_9ZZZZ</name>
<evidence type="ECO:0000256" key="1">
    <source>
        <dbReference type="SAM" id="Phobius"/>
    </source>
</evidence>
<feature type="transmembrane region" description="Helical" evidence="1">
    <location>
        <begin position="21"/>
        <end position="45"/>
    </location>
</feature>
<organism evidence="2">
    <name type="scientific">marine sediment metagenome</name>
    <dbReference type="NCBI Taxonomy" id="412755"/>
    <lineage>
        <taxon>unclassified sequences</taxon>
        <taxon>metagenomes</taxon>
        <taxon>ecological metagenomes</taxon>
    </lineage>
</organism>
<proteinExistence type="predicted"/>
<keyword evidence="1" id="KW-0812">Transmembrane</keyword>
<gene>
    <name evidence="2" type="ORF">S12H4_50072</name>
</gene>
<evidence type="ECO:0000313" key="2">
    <source>
        <dbReference type="EMBL" id="GAJ03566.1"/>
    </source>
</evidence>
<dbReference type="AlphaFoldDB" id="X1UUM1"/>
<keyword evidence="1" id="KW-0472">Membrane</keyword>
<protein>
    <submittedName>
        <fullName evidence="2">Uncharacterized protein</fullName>
    </submittedName>
</protein>
<comment type="caution">
    <text evidence="2">The sequence shown here is derived from an EMBL/GenBank/DDBJ whole genome shotgun (WGS) entry which is preliminary data.</text>
</comment>
<sequence length="62" mass="7409">MLREKFSYVSDEGFDRKMKKMFLGSGAFYLGGKIFILAILIMSYLSVKFNWDLWQMILNIFR</sequence>
<keyword evidence="1" id="KW-1133">Transmembrane helix</keyword>
<accession>X1UUM1</accession>
<dbReference type="EMBL" id="BARW01031487">
    <property type="protein sequence ID" value="GAJ03566.1"/>
    <property type="molecule type" value="Genomic_DNA"/>
</dbReference>